<evidence type="ECO:0000256" key="2">
    <source>
        <dbReference type="ARBA" id="ARBA00022679"/>
    </source>
</evidence>
<dbReference type="PANTHER" id="PTHR13693:SF3">
    <property type="entry name" value="LD36009P"/>
    <property type="match status" value="1"/>
</dbReference>
<protein>
    <submittedName>
        <fullName evidence="4">Unannotated protein</fullName>
    </submittedName>
</protein>
<dbReference type="Gene3D" id="3.40.640.10">
    <property type="entry name" value="Type I PLP-dependent aspartate aminotransferase-like (Major domain)"/>
    <property type="match status" value="1"/>
</dbReference>
<feature type="domain" description="Aminotransferase class I/classII large" evidence="3">
    <location>
        <begin position="46"/>
        <end position="388"/>
    </location>
</feature>
<dbReference type="GO" id="GO:0030170">
    <property type="term" value="F:pyridoxal phosphate binding"/>
    <property type="evidence" value="ECO:0007669"/>
    <property type="project" value="InterPro"/>
</dbReference>
<dbReference type="GO" id="GO:0016740">
    <property type="term" value="F:transferase activity"/>
    <property type="evidence" value="ECO:0007669"/>
    <property type="project" value="UniProtKB-KW"/>
</dbReference>
<comment type="cofactor">
    <cofactor evidence="1">
        <name>pyridoxal 5'-phosphate</name>
        <dbReference type="ChEBI" id="CHEBI:597326"/>
    </cofactor>
</comment>
<dbReference type="Pfam" id="PF00155">
    <property type="entry name" value="Aminotran_1_2"/>
    <property type="match status" value="1"/>
</dbReference>
<gene>
    <name evidence="4" type="ORF">UFOPK3605_01064</name>
</gene>
<dbReference type="InterPro" id="IPR050087">
    <property type="entry name" value="AON_synthase_class-II"/>
</dbReference>
<evidence type="ECO:0000259" key="3">
    <source>
        <dbReference type="Pfam" id="PF00155"/>
    </source>
</evidence>
<name>A0A6J7H1M3_9ZZZZ</name>
<accession>A0A6J7H1M3</accession>
<evidence type="ECO:0000313" key="4">
    <source>
        <dbReference type="EMBL" id="CAB4910380.1"/>
    </source>
</evidence>
<dbReference type="InterPro" id="IPR015421">
    <property type="entry name" value="PyrdxlP-dep_Trfase_major"/>
</dbReference>
<dbReference type="InterPro" id="IPR004839">
    <property type="entry name" value="Aminotransferase_I/II_large"/>
</dbReference>
<sequence length="402" mass="43253">MSYFSERLDAFPRIAPYRMAKDAGYWPYYKTVQSASEPRIKIAGKEAINFGSNNYLSLSYHPEVVEATIAATRKFGSGVTGSRLLNGTLDLHKELESELADFYGTESALVFSTGYVSNLSAIAGFLGKKDYAVADKEIHNSLLTGIQLSGSVMKRFRHNDIEHLEKILTSLPEQAGKGVVVDGVYSMSGDTAPLAEMAKLCRSIPNTFLLDDEAHGLGVLGERGLGAAEHYGVLDEIDLFTITFSKTLGSCGGALMGPADAIELLTLTSDTLIFTASNTPGSVAAALAALRILVAEPERPAQLRANVSQFVSMLHERNVPTSPVESAIITIPLERFDEVSTVLLAGDLLDRGVFVNPVLPPAVTKDAGLIRLSLMVDHGPEILEEAADIMAKVLLDHEQILS</sequence>
<dbReference type="AlphaFoldDB" id="A0A6J7H1M3"/>
<organism evidence="4">
    <name type="scientific">freshwater metagenome</name>
    <dbReference type="NCBI Taxonomy" id="449393"/>
    <lineage>
        <taxon>unclassified sequences</taxon>
        <taxon>metagenomes</taxon>
        <taxon>ecological metagenomes</taxon>
    </lineage>
</organism>
<dbReference type="SUPFAM" id="SSF53383">
    <property type="entry name" value="PLP-dependent transferases"/>
    <property type="match status" value="1"/>
</dbReference>
<reference evidence="4" key="1">
    <citation type="submission" date="2020-05" db="EMBL/GenBank/DDBJ databases">
        <authorList>
            <person name="Chiriac C."/>
            <person name="Salcher M."/>
            <person name="Ghai R."/>
            <person name="Kavagutti S V."/>
        </authorList>
    </citation>
    <scope>NUCLEOTIDE SEQUENCE</scope>
</reference>
<dbReference type="PANTHER" id="PTHR13693">
    <property type="entry name" value="CLASS II AMINOTRANSFERASE/8-AMINO-7-OXONONANOATE SYNTHASE"/>
    <property type="match status" value="1"/>
</dbReference>
<proteinExistence type="predicted"/>
<dbReference type="EMBL" id="CAFBMM010000055">
    <property type="protein sequence ID" value="CAB4910380.1"/>
    <property type="molecule type" value="Genomic_DNA"/>
</dbReference>
<dbReference type="InterPro" id="IPR015424">
    <property type="entry name" value="PyrdxlP-dep_Trfase"/>
</dbReference>
<evidence type="ECO:0000256" key="1">
    <source>
        <dbReference type="ARBA" id="ARBA00001933"/>
    </source>
</evidence>
<keyword evidence="2" id="KW-0808">Transferase</keyword>
<dbReference type="Gene3D" id="3.90.1150.10">
    <property type="entry name" value="Aspartate Aminotransferase, domain 1"/>
    <property type="match status" value="1"/>
</dbReference>
<dbReference type="InterPro" id="IPR015422">
    <property type="entry name" value="PyrdxlP-dep_Trfase_small"/>
</dbReference>